<dbReference type="RefSeq" id="WP_179707500.1">
    <property type="nucleotide sequence ID" value="NZ_JACCAU010000001.1"/>
</dbReference>
<accession>A0A7Z0B2Z1</accession>
<comment type="caution">
    <text evidence="1">The sequence shown here is derived from an EMBL/GenBank/DDBJ whole genome shotgun (WGS) entry which is preliminary data.</text>
</comment>
<organism evidence="1 2">
    <name type="scientific">Paraburkholderia bryophila</name>
    <dbReference type="NCBI Taxonomy" id="420952"/>
    <lineage>
        <taxon>Bacteria</taxon>
        <taxon>Pseudomonadati</taxon>
        <taxon>Pseudomonadota</taxon>
        <taxon>Betaproteobacteria</taxon>
        <taxon>Burkholderiales</taxon>
        <taxon>Burkholderiaceae</taxon>
        <taxon>Paraburkholderia</taxon>
    </lineage>
</organism>
<dbReference type="Proteomes" id="UP000572540">
    <property type="component" value="Unassembled WGS sequence"/>
</dbReference>
<dbReference type="EMBL" id="JACCAU010000001">
    <property type="protein sequence ID" value="NYH17857.1"/>
    <property type="molecule type" value="Genomic_DNA"/>
</dbReference>
<protein>
    <submittedName>
        <fullName evidence="1">Uncharacterized protein</fullName>
    </submittedName>
</protein>
<evidence type="ECO:0000313" key="2">
    <source>
        <dbReference type="Proteomes" id="UP000572540"/>
    </source>
</evidence>
<evidence type="ECO:0000313" key="1">
    <source>
        <dbReference type="EMBL" id="NYH17857.1"/>
    </source>
</evidence>
<proteinExistence type="predicted"/>
<name>A0A7Z0B2Z1_9BURK</name>
<reference evidence="1 2" key="1">
    <citation type="submission" date="2020-07" db="EMBL/GenBank/DDBJ databases">
        <title>Exploring microbial biodiversity for novel pathways involved in the catabolism of aromatic compounds derived from lignin.</title>
        <authorList>
            <person name="Elkins J."/>
        </authorList>
    </citation>
    <scope>NUCLEOTIDE SEQUENCE [LARGE SCALE GENOMIC DNA]</scope>
    <source>
        <strain evidence="1 2">H2C3B</strain>
    </source>
</reference>
<dbReference type="AlphaFoldDB" id="A0A7Z0B2Z1"/>
<sequence length="336" mass="37358">MDIDQLCRTARTPADLRNLPGYVEKVNPAQVGLRRVIWPYGFASETHCALTNCGTPHKAGVIIELEDGTVSNIGHVCGADKDKFSSKFTVEMLKLSESRRREAMLPILLDRPGLEGTERQVRAAYHEAENWVRRVAAFAAVCPEADRELRRRINSGASMAVVDVVERPESEVSDLIASGQARNRAAARYKEIEKGVIRGPAALSLTEQRISSLWRRADALLAANPQAVEIAALQKLFNESVHLPEDARRVLEECEAARVFFTPGSFALMAMLPMSQKGRDLLKALTVDILDNSAMRPIVRQALANAAGDRPLNKKQRDLQRKMEAIQRAARRMRLT</sequence>
<gene>
    <name evidence="1" type="ORF">GGD41_005085</name>
</gene>